<reference evidence="3" key="1">
    <citation type="submission" date="2011-07" db="EMBL/GenBank/DDBJ databases">
        <title>Complete genome sequence of Acetobacterium woodii.</title>
        <authorList>
            <person name="Poehlein A."/>
            <person name="Schmidt S."/>
            <person name="Kaster A.-K."/>
            <person name="Goenrich M."/>
            <person name="Vollmers J."/>
            <person name="Thuermer A."/>
            <person name="Gottschalk G."/>
            <person name="Thauer R.K."/>
            <person name="Daniel R."/>
            <person name="Mueller V."/>
        </authorList>
    </citation>
    <scope>NUCLEOTIDE SEQUENCE [LARGE SCALE GENOMIC DNA]</scope>
    <source>
        <strain evidence="3">ATCC 29683 / DSM 1030 / JCM 2381 / KCTC 1655 / WB1</strain>
    </source>
</reference>
<evidence type="ECO:0000313" key="3">
    <source>
        <dbReference type="Proteomes" id="UP000007177"/>
    </source>
</evidence>
<evidence type="ECO:0000259" key="1">
    <source>
        <dbReference type="PROSITE" id="PS51708"/>
    </source>
</evidence>
<reference evidence="2 3" key="2">
    <citation type="journal article" date="2012" name="PLoS ONE">
        <title>An ancient pathway combining carbon dioxide fixation with the generation and utilization of a sodium ion gradient for ATP synthesis.</title>
        <authorList>
            <person name="Poehlein A."/>
            <person name="Schmidt S."/>
            <person name="Kaster A.K."/>
            <person name="Goenrich M."/>
            <person name="Vollmers J."/>
            <person name="Thurmer A."/>
            <person name="Bertsch J."/>
            <person name="Schuchmann K."/>
            <person name="Voigt B."/>
            <person name="Hecker M."/>
            <person name="Daniel R."/>
            <person name="Thauer R.K."/>
            <person name="Gottschalk G."/>
            <person name="Muller V."/>
        </authorList>
    </citation>
    <scope>NUCLEOTIDE SEQUENCE [LARGE SCALE GENOMIC DNA]</scope>
    <source>
        <strain evidence="3">ATCC 29683 / DSM 1030 / JCM 2381 / KCTC 1655 / WB1</strain>
    </source>
</reference>
<dbReference type="InterPro" id="IPR007899">
    <property type="entry name" value="CHAD_dom"/>
</dbReference>
<dbReference type="HOGENOM" id="CLU_851584_0_0_9"/>
<organism evidence="2 3">
    <name type="scientific">Acetobacterium woodii (strain ATCC 29683 / DSM 1030 / JCM 2381 / KCTC 1655 / WB1)</name>
    <dbReference type="NCBI Taxonomy" id="931626"/>
    <lineage>
        <taxon>Bacteria</taxon>
        <taxon>Bacillati</taxon>
        <taxon>Bacillota</taxon>
        <taxon>Clostridia</taxon>
        <taxon>Eubacteriales</taxon>
        <taxon>Eubacteriaceae</taxon>
        <taxon>Acetobacterium</taxon>
    </lineage>
</organism>
<dbReference type="Pfam" id="PF05235">
    <property type="entry name" value="CHAD"/>
    <property type="match status" value="1"/>
</dbReference>
<protein>
    <submittedName>
        <fullName evidence="2">CHAD domain containing protein</fullName>
    </submittedName>
</protein>
<evidence type="ECO:0000313" key="2">
    <source>
        <dbReference type="EMBL" id="AFA49516.1"/>
    </source>
</evidence>
<dbReference type="AlphaFoldDB" id="H6LG40"/>
<sequence>MERGKRVMMMEKLAKLLMEQQEQYDKNLLLPQIPPIKSVKIVNPVGLDIKAKKNVKAAVEIIMKSGLNQIIDAYDYFFENPNDQEGVHQVRVRIRKFRALLAFFKPLFEKQKYQKQQQVLKDLGQQFGEVRQLDVLIEEVEMIEKDNRIAISEFKQIKLYLAQKRKKAFQTLDDDLKTNQFARELLDIWIWKLNEPWVEKSSVLDRSLAEYTKKQMAVWIKKIDKQINHLDIRQQQEIHQVRIKSKKLRYVIGELTAVLDRKTRKSIKKFEKMQDDLGYVHDVFANKDLLEQLIAASDDPQLYYEAGMIVGWQSMRGNQKIKKFIA</sequence>
<dbReference type="PROSITE" id="PS51708">
    <property type="entry name" value="CHAD"/>
    <property type="match status" value="1"/>
</dbReference>
<gene>
    <name evidence="2" type="ordered locus">Awo_c27650</name>
</gene>
<dbReference type="SMART" id="SM00880">
    <property type="entry name" value="CHAD"/>
    <property type="match status" value="1"/>
</dbReference>
<accession>H6LG40</accession>
<dbReference type="EMBL" id="CP002987">
    <property type="protein sequence ID" value="AFA49516.1"/>
    <property type="molecule type" value="Genomic_DNA"/>
</dbReference>
<dbReference type="eggNOG" id="COG5607">
    <property type="taxonomic scope" value="Bacteria"/>
</dbReference>
<dbReference type="PANTHER" id="PTHR39339">
    <property type="entry name" value="SLR1444 PROTEIN"/>
    <property type="match status" value="1"/>
</dbReference>
<dbReference type="PANTHER" id="PTHR39339:SF1">
    <property type="entry name" value="CHAD DOMAIN-CONTAINING PROTEIN"/>
    <property type="match status" value="1"/>
</dbReference>
<keyword evidence="3" id="KW-1185">Reference proteome</keyword>
<name>H6LG40_ACEWD</name>
<proteinExistence type="predicted"/>
<dbReference type="InterPro" id="IPR038186">
    <property type="entry name" value="CHAD_dom_sf"/>
</dbReference>
<dbReference type="KEGG" id="awo:Awo_c27650"/>
<dbReference type="Proteomes" id="UP000007177">
    <property type="component" value="Chromosome"/>
</dbReference>
<dbReference type="Gene3D" id="1.40.20.10">
    <property type="entry name" value="CHAD domain"/>
    <property type="match status" value="1"/>
</dbReference>
<dbReference type="STRING" id="931626.Awo_c27650"/>
<feature type="domain" description="CHAD" evidence="1">
    <location>
        <begin position="52"/>
        <end position="326"/>
    </location>
</feature>